<dbReference type="Proteomes" id="UP000552700">
    <property type="component" value="Unassembled WGS sequence"/>
</dbReference>
<proteinExistence type="predicted"/>
<keyword evidence="2" id="KW-1185">Reference proteome</keyword>
<gene>
    <name evidence="1" type="ORF">FHS92_000433</name>
</gene>
<evidence type="ECO:0000313" key="2">
    <source>
        <dbReference type="Proteomes" id="UP000552700"/>
    </source>
</evidence>
<dbReference type="RefSeq" id="WP_184077082.1">
    <property type="nucleotide sequence ID" value="NZ_JACIJP010000001.1"/>
</dbReference>
<dbReference type="EMBL" id="JACIJP010000001">
    <property type="protein sequence ID" value="MBB6122726.1"/>
    <property type="molecule type" value="Genomic_DNA"/>
</dbReference>
<name>A0A841IZN0_9SPHN</name>
<reference evidence="1 2" key="1">
    <citation type="submission" date="2020-08" db="EMBL/GenBank/DDBJ databases">
        <title>Genomic Encyclopedia of Type Strains, Phase IV (KMG-IV): sequencing the most valuable type-strain genomes for metagenomic binning, comparative biology and taxonomic classification.</title>
        <authorList>
            <person name="Goeker M."/>
        </authorList>
    </citation>
    <scope>NUCLEOTIDE SEQUENCE [LARGE SCALE GENOMIC DNA]</scope>
    <source>
        <strain evidence="1 2">DSM 102255</strain>
    </source>
</reference>
<comment type="caution">
    <text evidence="1">The sequence shown here is derived from an EMBL/GenBank/DDBJ whole genome shotgun (WGS) entry which is preliminary data.</text>
</comment>
<protein>
    <submittedName>
        <fullName evidence="1">Uncharacterized protein</fullName>
    </submittedName>
</protein>
<dbReference type="AlphaFoldDB" id="A0A841IZN0"/>
<sequence>MDWGEREDRYVEPGTKVRLDNHWDGADVPTPEYGIVVHCWKDGELGMYDCYIAFFGDDFPEGKPDEKPYILRYAAASLRPAA</sequence>
<evidence type="ECO:0000313" key="1">
    <source>
        <dbReference type="EMBL" id="MBB6122726.1"/>
    </source>
</evidence>
<organism evidence="1 2">
    <name type="scientific">Sphingobium subterraneum</name>
    <dbReference type="NCBI Taxonomy" id="627688"/>
    <lineage>
        <taxon>Bacteria</taxon>
        <taxon>Pseudomonadati</taxon>
        <taxon>Pseudomonadota</taxon>
        <taxon>Alphaproteobacteria</taxon>
        <taxon>Sphingomonadales</taxon>
        <taxon>Sphingomonadaceae</taxon>
        <taxon>Sphingobium</taxon>
    </lineage>
</organism>
<accession>A0A841IZN0</accession>